<evidence type="ECO:0000313" key="3">
    <source>
        <dbReference type="Proteomes" id="UP001172054"/>
    </source>
</evidence>
<accession>A0ABT8MSJ0</accession>
<reference evidence="2 3" key="1">
    <citation type="submission" date="2023-06" db="EMBL/GenBank/DDBJ databases">
        <title>Novel species in genus Planococcus.</title>
        <authorList>
            <person name="Ning S."/>
        </authorList>
    </citation>
    <scope>NUCLEOTIDE SEQUENCE [LARGE SCALE GENOMIC DNA]</scope>
    <source>
        <strain evidence="2 3">N064</strain>
    </source>
</reference>
<evidence type="ECO:0000313" key="2">
    <source>
        <dbReference type="EMBL" id="MDN7227871.1"/>
    </source>
</evidence>
<protein>
    <submittedName>
        <fullName evidence="2">Z1 domain-containing protein</fullName>
    </submittedName>
</protein>
<evidence type="ECO:0000259" key="1">
    <source>
        <dbReference type="Pfam" id="PF10593"/>
    </source>
</evidence>
<name>A0ABT8MSJ0_9BACL</name>
<gene>
    <name evidence="2" type="ORF">QWY15_11230</name>
</gene>
<dbReference type="Proteomes" id="UP001172054">
    <property type="component" value="Unassembled WGS sequence"/>
</dbReference>
<dbReference type="EMBL" id="JAUJWW010000004">
    <property type="protein sequence ID" value="MDN7227871.1"/>
    <property type="molecule type" value="Genomic_DNA"/>
</dbReference>
<dbReference type="RefSeq" id="WP_301726444.1">
    <property type="nucleotide sequence ID" value="NZ_JAUJWW010000004.1"/>
</dbReference>
<proteinExistence type="predicted"/>
<dbReference type="InterPro" id="IPR018310">
    <property type="entry name" value="Put_endonuclease_Z1-dom"/>
</dbReference>
<comment type="caution">
    <text evidence="2">The sequence shown here is derived from an EMBL/GenBank/DDBJ whole genome shotgun (WGS) entry which is preliminary data.</text>
</comment>
<organism evidence="2 3">
    <name type="scientific">Planococcus liqunii</name>
    <dbReference type="NCBI Taxonomy" id="3058394"/>
    <lineage>
        <taxon>Bacteria</taxon>
        <taxon>Bacillati</taxon>
        <taxon>Bacillota</taxon>
        <taxon>Bacilli</taxon>
        <taxon>Bacillales</taxon>
        <taxon>Caryophanaceae</taxon>
        <taxon>Planococcus</taxon>
    </lineage>
</organism>
<dbReference type="Pfam" id="PF10593">
    <property type="entry name" value="Z1"/>
    <property type="match status" value="1"/>
</dbReference>
<keyword evidence="3" id="KW-1185">Reference proteome</keyword>
<feature type="domain" description="Putative endonuclease Z1" evidence="1">
    <location>
        <begin position="412"/>
        <end position="640"/>
    </location>
</feature>
<sequence>METNGYQVIKKQIMSSLDGFPKPLEEGKIETTIEDMKGTLKIPSVLEYIAKLNSIELIEPLDEKQWERMIKELESDYDVEAKIGVVVTGEKQKKQDNTWWSLKRKLEQENYYSELYRNYMSKSLPSEVLKSIDEDTDVVMNHIGNPEETYFERYGMVVGHVQSGKTGNYSNLVCKAADAGYKFIVVIAGSMNNLRNQTQERINATFIGRDLNERVGVGKLAHYQEGKRPISLTSTLKDFNKADADRNSQGMSLDTTPGPIIVVIKKNTKTLENVISWLKNHYTKGVVNHSMLLIDDESDYASINTKEENNPTKINEKIRVLLKLFRKSSYVAYTATPYANIFIDHQTETEELGKDLFPDDFIYALNAPSNYFGAEKIFLDVERKAHVEVKDAKDIIPSSHKKNYRIKELPKSLEDAIRLFIINIGIRHLRHQENQHNSMLIHITRFTAVHQNIAEVVGEYYKVLKKNISTDGKKYQSEKRNEVINDIKNTFEYHHKNVEFTWEEIISKVTDVITNVMTEVQIFEVHKDTKLKLEYRNDIATNAIVIGGTSLSRGYTLEGLSVSYFLRNTVFYDTLMQMGRWFGYRGGYEDLCKIYTTKEIFSNFKTIIEATIDLVEDLKEMSRNEMTPRDFGLAVKQHPDSGLQVTARNKLKNAGLIDFEMKLDGHLKETSWICKDESINIKNTEVIMDLVNRDLGSVQPKKPRYWTNVNKKLVVNFLEKFKTYQPKQEDDLGMRTKMPIKFIKEYVDQVDTNWDIALYSGTGDPEIKEFNVKYQARKVSDRGDFYEVEHRQVSSGNAEEIALNKSIIEQIKEEKEINTAKRNKQKEQGVKDLIQLFSVRKAIRNKMKRPLLMLHLIDATITNDDSNRKGEHVQLAAFGISFPGGIQSSFGNVKLQVNTVYIEQMLDEEDGDD</sequence>